<dbReference type="Proteomes" id="UP000500914">
    <property type="component" value="Genome"/>
</dbReference>
<dbReference type="GeneID" id="65101189"/>
<accession>F2W3S7</accession>
<proteinExistence type="predicted"/>
<dbReference type="KEGG" id="vg:65101189"/>
<sequence>MSNMMRYAFDLPHITRNATDYNRVYVEYSAFNNYHSAPVCRYKGAEFPCTSFKVSSKVRYRLSTFIMRDELPLSWGQAHQQVKGASPSFFDTTMEKISYLNLDRQLKWSEPNLREALSWPLGKPTFTFFKLSQIHSYEYHWEEKCAFATLVMRCGKGEQIDDSLVNLYKSIDVELAEREIFSGNFTGQNIEKEIAYVQLLRMMTALPYDYHESEFHSSLFQYVMDLYKVISPSLLGNKKWNPQSTWDDSLRDLTYDTDSDFESGGCCSC</sequence>
<reference evidence="1 2" key="1">
    <citation type="journal article" date="2011" name="J. Virol.">
        <title>Characterization of the Candiru antigenic complex (Bunyaviridae: Phlebovirus), a highly diverse and reassorting group of viruses affecting humans in tropical America.</title>
        <authorList>
            <person name="Palacios G."/>
            <person name="Tesh R."/>
            <person name="Travassos da Rosa A."/>
            <person name="Savji N."/>
            <person name="Sze W."/>
            <person name="Jain K."/>
            <person name="Serge R."/>
            <person name="Guzman H."/>
            <person name="Guevara C."/>
            <person name="Nunes M.R."/>
            <person name="Nunes-Neto J.P."/>
            <person name="Kochel T."/>
            <person name="Hutchison S."/>
            <person name="Vasconcelos P.F."/>
            <person name="Lipkin W.I."/>
        </authorList>
    </citation>
    <scope>NUCLEOTIDE SEQUENCE [LARGE SCALE GENOMIC DNA]</scope>
</reference>
<keyword evidence="2" id="KW-1185">Reference proteome</keyword>
<evidence type="ECO:0000313" key="2">
    <source>
        <dbReference type="Proteomes" id="UP000500914"/>
    </source>
</evidence>
<dbReference type="InterPro" id="IPR039434">
    <property type="entry name" value="NSs-like"/>
</dbReference>
<dbReference type="EMBL" id="HM119427">
    <property type="protein sequence ID" value="AEA30082.1"/>
    <property type="molecule type" value="Genomic_RNA"/>
</dbReference>
<evidence type="ECO:0000313" key="1">
    <source>
        <dbReference type="EMBL" id="AEA30082.1"/>
    </source>
</evidence>
<protein>
    <submittedName>
        <fullName evidence="1">Nonstructural protein</fullName>
    </submittedName>
</protein>
<dbReference type="Pfam" id="PF11073">
    <property type="entry name" value="NSs"/>
    <property type="match status" value="1"/>
</dbReference>
<organism evidence="1 2">
    <name type="scientific">Nique virus</name>
    <dbReference type="NCBI Taxonomy" id="629739"/>
    <lineage>
        <taxon>Viruses</taxon>
        <taxon>Riboviria</taxon>
        <taxon>Orthornavirae</taxon>
        <taxon>Negarnaviricota</taxon>
        <taxon>Polyploviricotina</taxon>
        <taxon>Bunyaviricetes</taxon>
        <taxon>Hareavirales</taxon>
        <taxon>Phenuiviridae</taxon>
        <taxon>Phlebovirus</taxon>
        <taxon>Phlebovirus niqueense</taxon>
    </lineage>
</organism>
<dbReference type="RefSeq" id="YP_010086082.1">
    <property type="nucleotide sequence ID" value="NC_055312.1"/>
</dbReference>
<name>F2W3S7_9VIRU</name>